<dbReference type="Pfam" id="PF04755">
    <property type="entry name" value="PAP_fibrillin"/>
    <property type="match status" value="1"/>
</dbReference>
<proteinExistence type="predicted"/>
<protein>
    <submittedName>
        <fullName evidence="6">Plastid-lipid-associated protein 3</fullName>
    </submittedName>
</protein>
<feature type="domain" description="Plastid lipid-associated protein/fibrillin conserved" evidence="5">
    <location>
        <begin position="282"/>
        <end position="496"/>
    </location>
</feature>
<feature type="compositionally biased region" description="Basic and acidic residues" evidence="4">
    <location>
        <begin position="204"/>
        <end position="233"/>
    </location>
</feature>
<accession>A0ABS8V5V9</accession>
<keyword evidence="3" id="KW-0809">Transit peptide</keyword>
<name>A0ABS8V5V9_DATST</name>
<evidence type="ECO:0000256" key="4">
    <source>
        <dbReference type="SAM" id="MobiDB-lite"/>
    </source>
</evidence>
<reference evidence="6 7" key="1">
    <citation type="journal article" date="2021" name="BMC Genomics">
        <title>Datura genome reveals duplications of psychoactive alkaloid biosynthetic genes and high mutation rate following tissue culture.</title>
        <authorList>
            <person name="Rajewski A."/>
            <person name="Carter-House D."/>
            <person name="Stajich J."/>
            <person name="Litt A."/>
        </authorList>
    </citation>
    <scope>NUCLEOTIDE SEQUENCE [LARGE SCALE GENOMIC DNA]</scope>
    <source>
        <strain evidence="6">AR-01</strain>
    </source>
</reference>
<comment type="caution">
    <text evidence="6">The sequence shown here is derived from an EMBL/GenBank/DDBJ whole genome shotgun (WGS) entry which is preliminary data.</text>
</comment>
<evidence type="ECO:0000256" key="3">
    <source>
        <dbReference type="ARBA" id="ARBA00022946"/>
    </source>
</evidence>
<keyword evidence="2" id="KW-0934">Plastid</keyword>
<evidence type="ECO:0000256" key="1">
    <source>
        <dbReference type="ARBA" id="ARBA00004474"/>
    </source>
</evidence>
<dbReference type="InterPro" id="IPR039633">
    <property type="entry name" value="PAP"/>
</dbReference>
<sequence>MSILHSHSLIFNAKTTVKSYPFTSFLHSSSISSYRFRKLSKFSINSSFSSFNDPRDFFVPKPPGNKHNQNEADSDDKPVSFVDEWSERSELRLRPLTKLSESDPPIDVDEWGRAELGSANSSGIEDEWGEKSYPELRPAKTLSDSDPPIDEDEWIGAKLRKVVGNNPDRVKIWGISKNKTTSFVDEWGEKSETESEPEPMTKLSESDPPKDEDEWGRTEPVRVEDEGVPDDKPTSFVGEWGENSEPEPQPATRLPDSNLPLGEAELVGKVTAGVVEDEKVAELKRCLIDTVYGTDFGLRASSEVRAKALELVAQLEAANPTPNPVESPELLDGNWILVFTAFSELLPLLSVGTIPLLKVEKISQAISTSSLTIENSTTLSSPVATLSFSATAAFEVRSPSRIQVEFKEGSFKPPEIKSKIDLPENVDIFGQNISLSPVQQSLGPLENAVAGIARTVSGLPPLKFPIPGERTKSWLITTYLDKDLRISQGDGGLFVLVKEESSLPDQ</sequence>
<dbReference type="PANTHER" id="PTHR31906">
    <property type="entry name" value="PLASTID-LIPID-ASSOCIATED PROTEIN 4, CHLOROPLASTIC-RELATED"/>
    <property type="match status" value="1"/>
</dbReference>
<dbReference type="EMBL" id="JACEIK010003514">
    <property type="protein sequence ID" value="MCD9642021.1"/>
    <property type="molecule type" value="Genomic_DNA"/>
</dbReference>
<dbReference type="InterPro" id="IPR006843">
    <property type="entry name" value="PAP/fibrillin_dom"/>
</dbReference>
<keyword evidence="7" id="KW-1185">Reference proteome</keyword>
<comment type="subcellular location">
    <subcellularLocation>
        <location evidence="1">Plastid</location>
    </subcellularLocation>
</comment>
<evidence type="ECO:0000259" key="5">
    <source>
        <dbReference type="Pfam" id="PF04755"/>
    </source>
</evidence>
<organism evidence="6 7">
    <name type="scientific">Datura stramonium</name>
    <name type="common">Jimsonweed</name>
    <name type="synonym">Common thornapple</name>
    <dbReference type="NCBI Taxonomy" id="4076"/>
    <lineage>
        <taxon>Eukaryota</taxon>
        <taxon>Viridiplantae</taxon>
        <taxon>Streptophyta</taxon>
        <taxon>Embryophyta</taxon>
        <taxon>Tracheophyta</taxon>
        <taxon>Spermatophyta</taxon>
        <taxon>Magnoliopsida</taxon>
        <taxon>eudicotyledons</taxon>
        <taxon>Gunneridae</taxon>
        <taxon>Pentapetalae</taxon>
        <taxon>asterids</taxon>
        <taxon>lamiids</taxon>
        <taxon>Solanales</taxon>
        <taxon>Solanaceae</taxon>
        <taxon>Solanoideae</taxon>
        <taxon>Datureae</taxon>
        <taxon>Datura</taxon>
    </lineage>
</organism>
<evidence type="ECO:0000313" key="6">
    <source>
        <dbReference type="EMBL" id="MCD9642021.1"/>
    </source>
</evidence>
<dbReference type="Proteomes" id="UP000823775">
    <property type="component" value="Unassembled WGS sequence"/>
</dbReference>
<gene>
    <name evidence="6" type="primary">PAP3_1</name>
    <name evidence="6" type="ORF">HAX54_028610</name>
</gene>
<feature type="region of interest" description="Disordered" evidence="4">
    <location>
        <begin position="184"/>
        <end position="255"/>
    </location>
</feature>
<feature type="region of interest" description="Disordered" evidence="4">
    <location>
        <begin position="59"/>
        <end position="78"/>
    </location>
</feature>
<evidence type="ECO:0000313" key="7">
    <source>
        <dbReference type="Proteomes" id="UP000823775"/>
    </source>
</evidence>
<evidence type="ECO:0000256" key="2">
    <source>
        <dbReference type="ARBA" id="ARBA00022640"/>
    </source>
</evidence>